<dbReference type="InterPro" id="IPR002168">
    <property type="entry name" value="Lipase_GDXG_HIS_AS"/>
</dbReference>
<dbReference type="SUPFAM" id="SSF53474">
    <property type="entry name" value="alpha/beta-Hydrolases"/>
    <property type="match status" value="1"/>
</dbReference>
<protein>
    <submittedName>
        <fullName evidence="4">Alpha/beta hydrolase</fullName>
    </submittedName>
</protein>
<dbReference type="Pfam" id="PF07859">
    <property type="entry name" value="Abhydrolase_3"/>
    <property type="match status" value="1"/>
</dbReference>
<dbReference type="EMBL" id="VMRX01000033">
    <property type="protein sequence ID" value="TVT32311.1"/>
    <property type="molecule type" value="Genomic_DNA"/>
</dbReference>
<sequence length="359" mass="39494">MLWTLLAIVALIVVATSLLFRVKDLSEFDGNEWAVKEVAPNPAHDEVLSRIKDMGRASKGLKGKARLIALRNHLDSLGEDVEVTSEIRHNDQPRGEWIIAPGVDTRRRVLYIHGGAWAAGSPRSHRAITDRFSQLANAAVFALDYRLMPEHRFMDGIRDCRQAYTWLLAHGPDGEEPADFMVVAGDSAGGSHTLSLIAWVRDNGIRQPDAAVALSPSTDLTLTAPSNRDNIRTDPLLGPVFGGLSKIPLPVLWWGTLAAFRISPTNPVASPLRGNLNNLPPTLIHASSTEMLLDNSTRYAAKARAEGSPVELHTWQNMVHVWHIFTPLLPEAEEAFEDIRAFLEQVEKGEISKAAKGQL</sequence>
<organism evidence="4 5">
    <name type="scientific">Marinobacter vinifirmus</name>
    <dbReference type="NCBI Taxonomy" id="355591"/>
    <lineage>
        <taxon>Bacteria</taxon>
        <taxon>Pseudomonadati</taxon>
        <taxon>Pseudomonadota</taxon>
        <taxon>Gammaproteobacteria</taxon>
        <taxon>Pseudomonadales</taxon>
        <taxon>Marinobacteraceae</taxon>
        <taxon>Marinobacter</taxon>
    </lineage>
</organism>
<evidence type="ECO:0000256" key="2">
    <source>
        <dbReference type="ARBA" id="ARBA00022801"/>
    </source>
</evidence>
<name>A0A558B723_9GAMM</name>
<dbReference type="PANTHER" id="PTHR48081">
    <property type="entry name" value="AB HYDROLASE SUPERFAMILY PROTEIN C4A8.06C"/>
    <property type="match status" value="1"/>
</dbReference>
<evidence type="ECO:0000256" key="1">
    <source>
        <dbReference type="ARBA" id="ARBA00010515"/>
    </source>
</evidence>
<feature type="domain" description="Alpha/beta hydrolase fold-3" evidence="3">
    <location>
        <begin position="109"/>
        <end position="323"/>
    </location>
</feature>
<evidence type="ECO:0000313" key="4">
    <source>
        <dbReference type="EMBL" id="TVT32311.1"/>
    </source>
</evidence>
<comment type="caution">
    <text evidence="4">The sequence shown here is derived from an EMBL/GenBank/DDBJ whole genome shotgun (WGS) entry which is preliminary data.</text>
</comment>
<keyword evidence="2 4" id="KW-0378">Hydrolase</keyword>
<accession>A0A558B723</accession>
<dbReference type="PANTHER" id="PTHR48081:SF8">
    <property type="entry name" value="ALPHA_BETA HYDROLASE FOLD-3 DOMAIN-CONTAINING PROTEIN-RELATED"/>
    <property type="match status" value="1"/>
</dbReference>
<dbReference type="InterPro" id="IPR029058">
    <property type="entry name" value="AB_hydrolase_fold"/>
</dbReference>
<evidence type="ECO:0000313" key="5">
    <source>
        <dbReference type="Proteomes" id="UP000319142"/>
    </source>
</evidence>
<evidence type="ECO:0000259" key="3">
    <source>
        <dbReference type="Pfam" id="PF07859"/>
    </source>
</evidence>
<dbReference type="PROSITE" id="PS01173">
    <property type="entry name" value="LIPASE_GDXG_HIS"/>
    <property type="match status" value="1"/>
</dbReference>
<dbReference type="GO" id="GO:0016787">
    <property type="term" value="F:hydrolase activity"/>
    <property type="evidence" value="ECO:0007669"/>
    <property type="project" value="UniProtKB-KW"/>
</dbReference>
<proteinExistence type="inferred from homology"/>
<dbReference type="Gene3D" id="3.40.50.1820">
    <property type="entry name" value="alpha/beta hydrolase"/>
    <property type="match status" value="1"/>
</dbReference>
<dbReference type="InterPro" id="IPR013094">
    <property type="entry name" value="AB_hydrolase_3"/>
</dbReference>
<gene>
    <name evidence="4" type="ORF">FHK81_12345</name>
</gene>
<dbReference type="Proteomes" id="UP000319142">
    <property type="component" value="Unassembled WGS sequence"/>
</dbReference>
<dbReference type="AlphaFoldDB" id="A0A558B723"/>
<dbReference type="RefSeq" id="WP_273134016.1">
    <property type="nucleotide sequence ID" value="NZ_VMRX01000033.1"/>
</dbReference>
<reference evidence="4 5" key="1">
    <citation type="submission" date="2019-07" db="EMBL/GenBank/DDBJ databases">
        <title>The pathways for chlorine oxyanion respiration interact through the shared metabolite chlorate.</title>
        <authorList>
            <person name="Barnum T.P."/>
            <person name="Cheng Y."/>
            <person name="Hill K.A."/>
            <person name="Lucas L.N."/>
            <person name="Carlson H.K."/>
            <person name="Coates J.D."/>
        </authorList>
    </citation>
    <scope>NUCLEOTIDE SEQUENCE [LARGE SCALE GENOMIC DNA]</scope>
    <source>
        <strain evidence="4">UCB</strain>
    </source>
</reference>
<comment type="similarity">
    <text evidence="1">Belongs to the 'GDXG' lipolytic enzyme family.</text>
</comment>
<dbReference type="InterPro" id="IPR050300">
    <property type="entry name" value="GDXG_lipolytic_enzyme"/>
</dbReference>